<dbReference type="InterPro" id="IPR002938">
    <property type="entry name" value="FAD-bd"/>
</dbReference>
<evidence type="ECO:0000259" key="6">
    <source>
        <dbReference type="Pfam" id="PF01494"/>
    </source>
</evidence>
<reference evidence="8" key="1">
    <citation type="submission" date="2020-11" db="EMBL/GenBank/DDBJ databases">
        <authorList>
            <consortium name="DOE Joint Genome Institute"/>
            <person name="Ahrendt S."/>
            <person name="Riley R."/>
            <person name="Andreopoulos W."/>
            <person name="Labutti K."/>
            <person name="Pangilinan J."/>
            <person name="Ruiz-Duenas F.J."/>
            <person name="Barrasa J.M."/>
            <person name="Sanchez-Garcia M."/>
            <person name="Camarero S."/>
            <person name="Miyauchi S."/>
            <person name="Serrano A."/>
            <person name="Linde D."/>
            <person name="Babiker R."/>
            <person name="Drula E."/>
            <person name="Ayuso-Fernandez I."/>
            <person name="Pacheco R."/>
            <person name="Padilla G."/>
            <person name="Ferreira P."/>
            <person name="Barriuso J."/>
            <person name="Kellner H."/>
            <person name="Castanera R."/>
            <person name="Alfaro M."/>
            <person name="Ramirez L."/>
            <person name="Pisabarro A.G."/>
            <person name="Kuo A."/>
            <person name="Tritt A."/>
            <person name="Lipzen A."/>
            <person name="He G."/>
            <person name="Yan M."/>
            <person name="Ng V."/>
            <person name="Cullen D."/>
            <person name="Martin F."/>
            <person name="Rosso M.-N."/>
            <person name="Henrissat B."/>
            <person name="Hibbett D."/>
            <person name="Martinez A.T."/>
            <person name="Grigoriev I.V."/>
        </authorList>
    </citation>
    <scope>NUCLEOTIDE SEQUENCE</scope>
    <source>
        <strain evidence="8">CBS 247.69</strain>
    </source>
</reference>
<feature type="domain" description="FAD-binding" evidence="6">
    <location>
        <begin position="10"/>
        <end position="362"/>
    </location>
</feature>
<comment type="similarity">
    <text evidence="1">Belongs to the PheA/TfdB FAD monooxygenase family.</text>
</comment>
<feature type="domain" description="Phenol hydroxylase-like C-terminal dimerisation" evidence="7">
    <location>
        <begin position="534"/>
        <end position="586"/>
    </location>
</feature>
<dbReference type="InterPro" id="IPR038220">
    <property type="entry name" value="PHOX_C_sf"/>
</dbReference>
<dbReference type="Gene3D" id="3.50.50.60">
    <property type="entry name" value="FAD/NAD(P)-binding domain"/>
    <property type="match status" value="1"/>
</dbReference>
<dbReference type="Pfam" id="PF01494">
    <property type="entry name" value="FAD_binding_3"/>
    <property type="match status" value="1"/>
</dbReference>
<dbReference type="InterPro" id="IPR050641">
    <property type="entry name" value="RIFMO-like"/>
</dbReference>
<sequence length="619" mass="67788">MSQPNIPCPVDVLVVGGGPTGLLISYILLRSGLKVSTVERYDKFEQALYGRACWLYSGSMELLDLNGIYDRISDIGFIVKGAITFLDGEPTENRGWSFINKAVAGQTHFDYCLTMRQKYIEDAIRGAISELDPNVVRGRVKLINYRDTGVSEYPIVATLEHEGKVSEVRCKYLVGADGGRSTVRSIGKFPFTGTSSPFKWVRLDAVVRSNMPSSRSKVIALESREHGNVLWTPLDNSRTRIGFVCPAELYGEDGSSITEDAVIAAAKNAVQPFSLEFEKIDWWTVYSISQRVAERYQDGHIILAGDAAHTHSSGSAQGMNTGLHDATNLAWKLAGVVNGLYEESILETYDLERRKTAERLIQLDKDISALISGTIPGHFNAPPGANPNEYLELVYTTNALFTVGLGVTYGTNSINWPPSTPNCDNVPSAKAGNRAPDAPVFRPGSAFPKPLRSMLSYIGRFWILIFAGKLEPTLESAQLNLACSAKYHALREYFDSSRSFTRTHAPVSEFITILRGEGCLQVAEAIGVEPLGKTVYDESGEAFAKYGVDEMVGGIVVVRPDGVVSFTSRLDGVDDLSHYFTSFTHPAKEILNHRPHAPTQARGGEISVEGQNESTVLHS</sequence>
<protein>
    <submittedName>
        <fullName evidence="8">FAD binding domain-containing protein</fullName>
    </submittedName>
</protein>
<keyword evidence="2" id="KW-0285">Flavoprotein</keyword>
<dbReference type="SUPFAM" id="SSF51905">
    <property type="entry name" value="FAD/NAD(P)-binding domain"/>
    <property type="match status" value="1"/>
</dbReference>
<feature type="compositionally biased region" description="Polar residues" evidence="5">
    <location>
        <begin position="609"/>
        <end position="619"/>
    </location>
</feature>
<dbReference type="SUPFAM" id="SSF54373">
    <property type="entry name" value="FAD-linked reductases, C-terminal domain"/>
    <property type="match status" value="1"/>
</dbReference>
<accession>A0A9P5YG12</accession>
<dbReference type="PRINTS" id="PR00420">
    <property type="entry name" value="RNGMNOXGNASE"/>
</dbReference>
<evidence type="ECO:0000256" key="3">
    <source>
        <dbReference type="ARBA" id="ARBA00022827"/>
    </source>
</evidence>
<evidence type="ECO:0000256" key="2">
    <source>
        <dbReference type="ARBA" id="ARBA00022630"/>
    </source>
</evidence>
<dbReference type="AlphaFoldDB" id="A0A9P5YG12"/>
<comment type="caution">
    <text evidence="8">The sequence shown here is derived from an EMBL/GenBank/DDBJ whole genome shotgun (WGS) entry which is preliminary data.</text>
</comment>
<evidence type="ECO:0000313" key="8">
    <source>
        <dbReference type="EMBL" id="KAF9468252.1"/>
    </source>
</evidence>
<evidence type="ECO:0000256" key="1">
    <source>
        <dbReference type="ARBA" id="ARBA00007801"/>
    </source>
</evidence>
<keyword evidence="4" id="KW-0560">Oxidoreductase</keyword>
<name>A0A9P5YG12_9AGAR</name>
<evidence type="ECO:0000259" key="7">
    <source>
        <dbReference type="Pfam" id="PF07976"/>
    </source>
</evidence>
<dbReference type="InterPro" id="IPR036249">
    <property type="entry name" value="Thioredoxin-like_sf"/>
</dbReference>
<dbReference type="OrthoDB" id="1716816at2759"/>
<dbReference type="InterPro" id="IPR036188">
    <property type="entry name" value="FAD/NAD-bd_sf"/>
</dbReference>
<keyword evidence="9" id="KW-1185">Reference proteome</keyword>
<evidence type="ECO:0000313" key="9">
    <source>
        <dbReference type="Proteomes" id="UP000807353"/>
    </source>
</evidence>
<dbReference type="PANTHER" id="PTHR43004:SF5">
    <property type="entry name" value="FAD-BINDING DOMAIN-CONTAINING PROTEIN"/>
    <property type="match status" value="1"/>
</dbReference>
<dbReference type="EMBL" id="MU150233">
    <property type="protein sequence ID" value="KAF9468252.1"/>
    <property type="molecule type" value="Genomic_DNA"/>
</dbReference>
<dbReference type="GO" id="GO:0071949">
    <property type="term" value="F:FAD binding"/>
    <property type="evidence" value="ECO:0007669"/>
    <property type="project" value="InterPro"/>
</dbReference>
<dbReference type="PANTHER" id="PTHR43004">
    <property type="entry name" value="TRK SYSTEM POTASSIUM UPTAKE PROTEIN"/>
    <property type="match status" value="1"/>
</dbReference>
<feature type="region of interest" description="Disordered" evidence="5">
    <location>
        <begin position="595"/>
        <end position="619"/>
    </location>
</feature>
<keyword evidence="3" id="KW-0274">FAD</keyword>
<evidence type="ECO:0000256" key="4">
    <source>
        <dbReference type="ARBA" id="ARBA00023002"/>
    </source>
</evidence>
<dbReference type="Gene3D" id="3.40.30.20">
    <property type="match status" value="1"/>
</dbReference>
<proteinExistence type="inferred from homology"/>
<dbReference type="Pfam" id="PF07976">
    <property type="entry name" value="Phe_hydrox_dim"/>
    <property type="match status" value="1"/>
</dbReference>
<organism evidence="8 9">
    <name type="scientific">Collybia nuda</name>
    <dbReference type="NCBI Taxonomy" id="64659"/>
    <lineage>
        <taxon>Eukaryota</taxon>
        <taxon>Fungi</taxon>
        <taxon>Dikarya</taxon>
        <taxon>Basidiomycota</taxon>
        <taxon>Agaricomycotina</taxon>
        <taxon>Agaricomycetes</taxon>
        <taxon>Agaricomycetidae</taxon>
        <taxon>Agaricales</taxon>
        <taxon>Tricholomatineae</taxon>
        <taxon>Clitocybaceae</taxon>
        <taxon>Collybia</taxon>
    </lineage>
</organism>
<dbReference type="SUPFAM" id="SSF52833">
    <property type="entry name" value="Thioredoxin-like"/>
    <property type="match status" value="1"/>
</dbReference>
<dbReference type="InterPro" id="IPR012941">
    <property type="entry name" value="Phe_hydrox_C_dim_dom"/>
</dbReference>
<dbReference type="Gene3D" id="3.30.9.10">
    <property type="entry name" value="D-Amino Acid Oxidase, subunit A, domain 2"/>
    <property type="match status" value="1"/>
</dbReference>
<gene>
    <name evidence="8" type="ORF">BDZ94DRAFT_774005</name>
</gene>
<dbReference type="Proteomes" id="UP000807353">
    <property type="component" value="Unassembled WGS sequence"/>
</dbReference>
<evidence type="ECO:0000256" key="5">
    <source>
        <dbReference type="SAM" id="MobiDB-lite"/>
    </source>
</evidence>
<dbReference type="GO" id="GO:0016709">
    <property type="term" value="F:oxidoreductase activity, acting on paired donors, with incorporation or reduction of molecular oxygen, NAD(P)H as one donor, and incorporation of one atom of oxygen"/>
    <property type="evidence" value="ECO:0007669"/>
    <property type="project" value="UniProtKB-ARBA"/>
</dbReference>